<feature type="compositionally biased region" description="Polar residues" evidence="1">
    <location>
        <begin position="27"/>
        <end position="42"/>
    </location>
</feature>
<evidence type="ECO:0000313" key="3">
    <source>
        <dbReference type="Proteomes" id="UP001196413"/>
    </source>
</evidence>
<dbReference type="Proteomes" id="UP001196413">
    <property type="component" value="Unassembled WGS sequence"/>
</dbReference>
<dbReference type="EMBL" id="JAHQIW010002477">
    <property type="protein sequence ID" value="KAJ1355431.1"/>
    <property type="molecule type" value="Genomic_DNA"/>
</dbReference>
<evidence type="ECO:0000256" key="1">
    <source>
        <dbReference type="SAM" id="MobiDB-lite"/>
    </source>
</evidence>
<name>A0AAD5MTV9_PARTN</name>
<proteinExistence type="predicted"/>
<sequence length="88" mass="9720">MVIRRIPLWITNRVGKSATERDEHAEPTTSHASSDPSRASLPNSVELRMKRLLASAMQETSMPFSGSKNAIPCGKDALEEFSPMFSTK</sequence>
<gene>
    <name evidence="2" type="ORF">KIN20_012828</name>
</gene>
<protein>
    <submittedName>
        <fullName evidence="2">Uncharacterized protein</fullName>
    </submittedName>
</protein>
<reference evidence="2" key="1">
    <citation type="submission" date="2021-06" db="EMBL/GenBank/DDBJ databases">
        <title>Parelaphostrongylus tenuis whole genome reference sequence.</title>
        <authorList>
            <person name="Garwood T.J."/>
            <person name="Larsen P.A."/>
            <person name="Fountain-Jones N.M."/>
            <person name="Garbe J.R."/>
            <person name="Macchietto M.G."/>
            <person name="Kania S.A."/>
            <person name="Gerhold R.W."/>
            <person name="Richards J.E."/>
            <person name="Wolf T.M."/>
        </authorList>
    </citation>
    <scope>NUCLEOTIDE SEQUENCE</scope>
    <source>
        <strain evidence="2">MNPRO001-30</strain>
        <tissue evidence="2">Meninges</tissue>
    </source>
</reference>
<dbReference type="AlphaFoldDB" id="A0AAD5MTV9"/>
<accession>A0AAD5MTV9</accession>
<organism evidence="2 3">
    <name type="scientific">Parelaphostrongylus tenuis</name>
    <name type="common">Meningeal worm</name>
    <dbReference type="NCBI Taxonomy" id="148309"/>
    <lineage>
        <taxon>Eukaryota</taxon>
        <taxon>Metazoa</taxon>
        <taxon>Ecdysozoa</taxon>
        <taxon>Nematoda</taxon>
        <taxon>Chromadorea</taxon>
        <taxon>Rhabditida</taxon>
        <taxon>Rhabditina</taxon>
        <taxon>Rhabditomorpha</taxon>
        <taxon>Strongyloidea</taxon>
        <taxon>Metastrongylidae</taxon>
        <taxon>Parelaphostrongylus</taxon>
    </lineage>
</organism>
<comment type="caution">
    <text evidence="2">The sequence shown here is derived from an EMBL/GenBank/DDBJ whole genome shotgun (WGS) entry which is preliminary data.</text>
</comment>
<evidence type="ECO:0000313" key="2">
    <source>
        <dbReference type="EMBL" id="KAJ1355431.1"/>
    </source>
</evidence>
<feature type="region of interest" description="Disordered" evidence="1">
    <location>
        <begin position="14"/>
        <end position="42"/>
    </location>
</feature>
<keyword evidence="3" id="KW-1185">Reference proteome</keyword>